<evidence type="ECO:0000313" key="10">
    <source>
        <dbReference type="Proteomes" id="UP001215151"/>
    </source>
</evidence>
<comment type="similarity">
    <text evidence="2">Belongs to the RNase H family.</text>
</comment>
<keyword evidence="7" id="KW-0378">Hydrolase</keyword>
<dbReference type="Proteomes" id="UP001215151">
    <property type="component" value="Unassembled WGS sequence"/>
</dbReference>
<sequence>MAEERNIEGNTRVNAFLQKWEVSTRVAAGLPKVLKGMVKAAAKYGVRVDVPNPEEALKRAMPVWYHIVADKAAHAPNSKSGRCLRSKHGVMAVGQCAQVAGRITNPYAGHTQSPECKCRPCTVDRIDRGCNNPARCAVAAEKMLRKLYPKWQPEGGRARDNLSLTKTRKQLNEAARASDERITFDPSISQGMPLVRVFRVFVSKEQERAPARRPPRPYQVDEEEVEIYTDGSCMNNGRADARAGSGVWFGAGDDRNASERVLGDAQSNQTGEFYAVVMAHKATPPFVPMHVVSDSKYVVNGLTKWLHRWEQIGWIGVQNAGIIKRVVAYLRSRSAPTTFRWVKGHTDVEGNEGADELAAAGAELERPYMPMALPPPTEYLRNGTELADLTQKLAYAGIRRVKDRKTEKRKKTAGMISQALEAVQQYDGNKNTKVALWKAIRRSEIDKRVRDFIWKMAHGAHRVGTFWSNIPGYENRAVCVKCGTMEDMDHILTKCSAAGQERLWWATRMLLARRGIRLPENMSAALVVGSPLGEVKGDDGAVKAGDTRLLRIAISETAYLIWKMRCERVIEWEDEEGREHAVQEIDGRWQAMYNARIALDQAMTSVRLAGKRAIAGTRVSATWKGILSNEQELPPDWAERQVRVLVGRPRMEPNG</sequence>
<dbReference type="GO" id="GO:0046872">
    <property type="term" value="F:metal ion binding"/>
    <property type="evidence" value="ECO:0007669"/>
    <property type="project" value="UniProtKB-KW"/>
</dbReference>
<evidence type="ECO:0000256" key="5">
    <source>
        <dbReference type="ARBA" id="ARBA00022723"/>
    </source>
</evidence>
<dbReference type="EC" id="3.1.26.4" evidence="3"/>
<evidence type="ECO:0000256" key="3">
    <source>
        <dbReference type="ARBA" id="ARBA00012180"/>
    </source>
</evidence>
<dbReference type="Gene3D" id="3.30.420.10">
    <property type="entry name" value="Ribonuclease H-like superfamily/Ribonuclease H"/>
    <property type="match status" value="1"/>
</dbReference>
<dbReference type="EMBL" id="JAPEVG010001263">
    <property type="protein sequence ID" value="KAJ8453553.1"/>
    <property type="molecule type" value="Genomic_DNA"/>
</dbReference>
<keyword evidence="4" id="KW-0540">Nuclease</keyword>
<keyword evidence="10" id="KW-1185">Reference proteome</keyword>
<evidence type="ECO:0000256" key="1">
    <source>
        <dbReference type="ARBA" id="ARBA00000077"/>
    </source>
</evidence>
<dbReference type="CDD" id="cd09280">
    <property type="entry name" value="RNase_HI_eukaryote_like"/>
    <property type="match status" value="1"/>
</dbReference>
<proteinExistence type="inferred from homology"/>
<evidence type="ECO:0000259" key="8">
    <source>
        <dbReference type="PROSITE" id="PS50879"/>
    </source>
</evidence>
<evidence type="ECO:0000256" key="6">
    <source>
        <dbReference type="ARBA" id="ARBA00022759"/>
    </source>
</evidence>
<feature type="domain" description="RNase H type-1" evidence="8">
    <location>
        <begin position="221"/>
        <end position="363"/>
    </location>
</feature>
<evidence type="ECO:0000313" key="9">
    <source>
        <dbReference type="EMBL" id="KAJ8453553.1"/>
    </source>
</evidence>
<dbReference type="GO" id="GO:0004523">
    <property type="term" value="F:RNA-DNA hybrid ribonuclease activity"/>
    <property type="evidence" value="ECO:0007669"/>
    <property type="project" value="UniProtKB-EC"/>
</dbReference>
<organism evidence="9 10">
    <name type="scientific">Trametes cubensis</name>
    <dbReference type="NCBI Taxonomy" id="1111947"/>
    <lineage>
        <taxon>Eukaryota</taxon>
        <taxon>Fungi</taxon>
        <taxon>Dikarya</taxon>
        <taxon>Basidiomycota</taxon>
        <taxon>Agaricomycotina</taxon>
        <taxon>Agaricomycetes</taxon>
        <taxon>Polyporales</taxon>
        <taxon>Polyporaceae</taxon>
        <taxon>Trametes</taxon>
    </lineage>
</organism>
<accession>A0AAD7X5V1</accession>
<comment type="catalytic activity">
    <reaction evidence="1">
        <text>Endonucleolytic cleavage to 5'-phosphomonoester.</text>
        <dbReference type="EC" id="3.1.26.4"/>
    </reaction>
</comment>
<evidence type="ECO:0000256" key="2">
    <source>
        <dbReference type="ARBA" id="ARBA00005300"/>
    </source>
</evidence>
<dbReference type="PANTHER" id="PTHR10642:SF26">
    <property type="entry name" value="RIBONUCLEASE H1"/>
    <property type="match status" value="1"/>
</dbReference>
<protein>
    <recommendedName>
        <fullName evidence="3">ribonuclease H</fullName>
        <ecNumber evidence="3">3.1.26.4</ecNumber>
    </recommendedName>
</protein>
<reference evidence="9" key="1">
    <citation type="submission" date="2022-11" db="EMBL/GenBank/DDBJ databases">
        <title>Genome Sequence of Cubamyces cubensis.</title>
        <authorList>
            <person name="Buettner E."/>
        </authorList>
    </citation>
    <scope>NUCLEOTIDE SEQUENCE</scope>
    <source>
        <strain evidence="9">MPL-01</strain>
    </source>
</reference>
<evidence type="ECO:0000256" key="7">
    <source>
        <dbReference type="ARBA" id="ARBA00022801"/>
    </source>
</evidence>
<keyword evidence="5" id="KW-0479">Metal-binding</keyword>
<dbReference type="PANTHER" id="PTHR10642">
    <property type="entry name" value="RIBONUCLEASE H1"/>
    <property type="match status" value="1"/>
</dbReference>
<dbReference type="PROSITE" id="PS50879">
    <property type="entry name" value="RNASE_H_1"/>
    <property type="match status" value="1"/>
</dbReference>
<dbReference type="GO" id="GO:0043137">
    <property type="term" value="P:DNA replication, removal of RNA primer"/>
    <property type="evidence" value="ECO:0007669"/>
    <property type="project" value="TreeGrafter"/>
</dbReference>
<dbReference type="InterPro" id="IPR002156">
    <property type="entry name" value="RNaseH_domain"/>
</dbReference>
<dbReference type="SUPFAM" id="SSF53098">
    <property type="entry name" value="Ribonuclease H-like"/>
    <property type="match status" value="1"/>
</dbReference>
<dbReference type="InterPro" id="IPR012337">
    <property type="entry name" value="RNaseH-like_sf"/>
</dbReference>
<gene>
    <name evidence="9" type="ORF">ONZ51_g13531</name>
</gene>
<keyword evidence="6" id="KW-0255">Endonuclease</keyword>
<dbReference type="Pfam" id="PF00075">
    <property type="entry name" value="RNase_H"/>
    <property type="match status" value="1"/>
</dbReference>
<dbReference type="GO" id="GO:0003676">
    <property type="term" value="F:nucleic acid binding"/>
    <property type="evidence" value="ECO:0007669"/>
    <property type="project" value="InterPro"/>
</dbReference>
<name>A0AAD7X5V1_9APHY</name>
<evidence type="ECO:0000256" key="4">
    <source>
        <dbReference type="ARBA" id="ARBA00022722"/>
    </source>
</evidence>
<comment type="caution">
    <text evidence="9">The sequence shown here is derived from an EMBL/GenBank/DDBJ whole genome shotgun (WGS) entry which is preliminary data.</text>
</comment>
<dbReference type="AlphaFoldDB" id="A0AAD7X5V1"/>
<dbReference type="InterPro" id="IPR050092">
    <property type="entry name" value="RNase_H"/>
</dbReference>
<dbReference type="InterPro" id="IPR036397">
    <property type="entry name" value="RNaseH_sf"/>
</dbReference>